<evidence type="ECO:0000313" key="4">
    <source>
        <dbReference type="Proteomes" id="UP000663879"/>
    </source>
</evidence>
<comment type="caution">
    <text evidence="3">The sequence shown here is derived from an EMBL/GenBank/DDBJ whole genome shotgun (WGS) entry which is preliminary data.</text>
</comment>
<keyword evidence="1" id="KW-1133">Transmembrane helix</keyword>
<keyword evidence="1" id="KW-0472">Membrane</keyword>
<keyword evidence="2" id="KW-0732">Signal</keyword>
<sequence length="95" mass="10525">MTVFTLIAIILICSNLNVIPKKENSTPTLSLREDLSMINNLTATNLNRTQRQAKYRIQRLIINAAMLVSVLGLGLSVVSTSKLMANNGNNQIKRK</sequence>
<feature type="transmembrane region" description="Helical" evidence="1">
    <location>
        <begin position="60"/>
        <end position="85"/>
    </location>
</feature>
<organism evidence="3 4">
    <name type="scientific">Brachionus calyciflorus</name>
    <dbReference type="NCBI Taxonomy" id="104777"/>
    <lineage>
        <taxon>Eukaryota</taxon>
        <taxon>Metazoa</taxon>
        <taxon>Spiralia</taxon>
        <taxon>Gnathifera</taxon>
        <taxon>Rotifera</taxon>
        <taxon>Eurotatoria</taxon>
        <taxon>Monogononta</taxon>
        <taxon>Pseudotrocha</taxon>
        <taxon>Ploima</taxon>
        <taxon>Brachionidae</taxon>
        <taxon>Brachionus</taxon>
    </lineage>
</organism>
<feature type="chain" id="PRO_5032998076" evidence="2">
    <location>
        <begin position="21"/>
        <end position="95"/>
    </location>
</feature>
<evidence type="ECO:0000256" key="2">
    <source>
        <dbReference type="SAM" id="SignalP"/>
    </source>
</evidence>
<dbReference type="Proteomes" id="UP000663879">
    <property type="component" value="Unassembled WGS sequence"/>
</dbReference>
<reference evidence="3" key="1">
    <citation type="submission" date="2021-02" db="EMBL/GenBank/DDBJ databases">
        <authorList>
            <person name="Nowell W R."/>
        </authorList>
    </citation>
    <scope>NUCLEOTIDE SEQUENCE</scope>
    <source>
        <strain evidence="3">Ploen Becks lab</strain>
    </source>
</reference>
<name>A0A813T9A3_9BILA</name>
<keyword evidence="4" id="KW-1185">Reference proteome</keyword>
<evidence type="ECO:0000256" key="1">
    <source>
        <dbReference type="SAM" id="Phobius"/>
    </source>
</evidence>
<evidence type="ECO:0000313" key="3">
    <source>
        <dbReference type="EMBL" id="CAF0806504.1"/>
    </source>
</evidence>
<keyword evidence="1" id="KW-0812">Transmembrane</keyword>
<dbReference type="EMBL" id="CAJNOC010000817">
    <property type="protein sequence ID" value="CAF0806504.1"/>
    <property type="molecule type" value="Genomic_DNA"/>
</dbReference>
<dbReference type="AlphaFoldDB" id="A0A813T9A3"/>
<proteinExistence type="predicted"/>
<gene>
    <name evidence="3" type="ORF">OXX778_LOCUS6746</name>
</gene>
<protein>
    <submittedName>
        <fullName evidence="3">Uncharacterized protein</fullName>
    </submittedName>
</protein>
<accession>A0A813T9A3</accession>
<feature type="signal peptide" evidence="2">
    <location>
        <begin position="1"/>
        <end position="20"/>
    </location>
</feature>